<organism evidence="1 2">
    <name type="scientific">Methylocystis bryophila</name>
    <dbReference type="NCBI Taxonomy" id="655015"/>
    <lineage>
        <taxon>Bacteria</taxon>
        <taxon>Pseudomonadati</taxon>
        <taxon>Pseudomonadota</taxon>
        <taxon>Alphaproteobacteria</taxon>
        <taxon>Hyphomicrobiales</taxon>
        <taxon>Methylocystaceae</taxon>
        <taxon>Methylocystis</taxon>
    </lineage>
</organism>
<dbReference type="AlphaFoldDB" id="A0A1W6MYT3"/>
<keyword evidence="2" id="KW-1185">Reference proteome</keyword>
<accession>A0A1W6MYT3</accession>
<dbReference type="RefSeq" id="WP_085772849.1">
    <property type="nucleotide sequence ID" value="NZ_AP027149.1"/>
</dbReference>
<evidence type="ECO:0000313" key="1">
    <source>
        <dbReference type="EMBL" id="ARN82713.1"/>
    </source>
</evidence>
<dbReference type="KEGG" id="mbry:B1812_18270"/>
<proteinExistence type="predicted"/>
<dbReference type="Proteomes" id="UP000193978">
    <property type="component" value="Chromosome"/>
</dbReference>
<name>A0A1W6MYT3_9HYPH</name>
<sequence length="88" mass="8757">MSALKIAQKTGRLSRALTASLARLAAAALDRDALGAMLAAIGRANVAAGGVLRPAAFKGLQAVGRDAGEIYARAGARGLNDALALAQS</sequence>
<reference evidence="1 2" key="1">
    <citation type="submission" date="2017-02" db="EMBL/GenBank/DDBJ databases">
        <authorList>
            <person name="Peterson S.W."/>
        </authorList>
    </citation>
    <scope>NUCLEOTIDE SEQUENCE [LARGE SCALE GENOMIC DNA]</scope>
    <source>
        <strain evidence="1 2">S285</strain>
    </source>
</reference>
<dbReference type="OrthoDB" id="8364552at2"/>
<evidence type="ECO:0000313" key="2">
    <source>
        <dbReference type="Proteomes" id="UP000193978"/>
    </source>
</evidence>
<dbReference type="EMBL" id="CP019948">
    <property type="protein sequence ID" value="ARN82713.1"/>
    <property type="molecule type" value="Genomic_DNA"/>
</dbReference>
<gene>
    <name evidence="1" type="ORF">B1812_18270</name>
</gene>
<protein>
    <submittedName>
        <fullName evidence="1">Uncharacterized protein</fullName>
    </submittedName>
</protein>